<dbReference type="GeneID" id="106661884"/>
<evidence type="ECO:0000259" key="2">
    <source>
        <dbReference type="Pfam" id="PF01683"/>
    </source>
</evidence>
<organism evidence="3 4">
    <name type="scientific">Cimex lectularius</name>
    <name type="common">Bed bug</name>
    <name type="synonym">Acanthia lectularia</name>
    <dbReference type="NCBI Taxonomy" id="79782"/>
    <lineage>
        <taxon>Eukaryota</taxon>
        <taxon>Metazoa</taxon>
        <taxon>Ecdysozoa</taxon>
        <taxon>Arthropoda</taxon>
        <taxon>Hexapoda</taxon>
        <taxon>Insecta</taxon>
        <taxon>Pterygota</taxon>
        <taxon>Neoptera</taxon>
        <taxon>Paraneoptera</taxon>
        <taxon>Hemiptera</taxon>
        <taxon>Heteroptera</taxon>
        <taxon>Panheteroptera</taxon>
        <taxon>Cimicomorpha</taxon>
        <taxon>Cimicidae</taxon>
        <taxon>Cimex</taxon>
    </lineage>
</organism>
<dbReference type="KEGG" id="clec:106661884"/>
<feature type="domain" description="EB" evidence="2">
    <location>
        <begin position="245"/>
        <end position="293"/>
    </location>
</feature>
<feature type="signal peptide" evidence="1">
    <location>
        <begin position="1"/>
        <end position="26"/>
    </location>
</feature>
<dbReference type="PANTHER" id="PTHR39069">
    <property type="entry name" value="ECDYSONE-INDUCIBLE GENE E1, ISOFORM A"/>
    <property type="match status" value="1"/>
</dbReference>
<keyword evidence="1" id="KW-0732">Signal</keyword>
<dbReference type="InterPro" id="IPR006149">
    <property type="entry name" value="EB_dom"/>
</dbReference>
<dbReference type="PANTHER" id="PTHR39069:SF8">
    <property type="entry name" value="FI17111P1"/>
    <property type="match status" value="1"/>
</dbReference>
<dbReference type="AlphaFoldDB" id="A0A8I6RDA1"/>
<reference evidence="3" key="1">
    <citation type="submission" date="2022-01" db="UniProtKB">
        <authorList>
            <consortium name="EnsemblMetazoa"/>
        </authorList>
    </citation>
    <scope>IDENTIFICATION</scope>
</reference>
<dbReference type="OrthoDB" id="504708at2759"/>
<dbReference type="Pfam" id="PF01683">
    <property type="entry name" value="EB"/>
    <property type="match status" value="2"/>
</dbReference>
<evidence type="ECO:0000256" key="1">
    <source>
        <dbReference type="SAM" id="SignalP"/>
    </source>
</evidence>
<sequence>MTMEFENGFFFIATLSALVLIAGVAGENATEADNQPMPTVTTARNVETTPPNNASSVLATSVHHLLDLLPIPEDLGKSCTKKEDCKNTNSRCFNGTCQCLENNVLASNGKECLEMVTEFGEKCSEDVQCSPLKDTYGEVVCVNLSCRCDPVRTKLYKEACLEQSHLGGKCIQHESCSVKNSECDQEVCVCSDNYVPDADGMRCLPILKEMNATCEMDAQCNSYLGDGALCLQNKCACLNSFHFNGDVCVENKPLGSDCKKDVDCLIPVDVEPGNRRTCFNGTCSCLKNFKELKKDNICDSKFYPVPSSAARWDNFWLTTLILSLVINFLYKIPSKNCV</sequence>
<keyword evidence="4" id="KW-1185">Reference proteome</keyword>
<protein>
    <recommendedName>
        <fullName evidence="2">EB domain-containing protein</fullName>
    </recommendedName>
</protein>
<evidence type="ECO:0000313" key="3">
    <source>
        <dbReference type="EnsemblMetazoa" id="XP_014241104.1"/>
    </source>
</evidence>
<name>A0A8I6RDA1_CIMLE</name>
<feature type="domain" description="EB" evidence="2">
    <location>
        <begin position="155"/>
        <end position="199"/>
    </location>
</feature>
<dbReference type="Proteomes" id="UP000494040">
    <property type="component" value="Unassembled WGS sequence"/>
</dbReference>
<accession>A0A8I6RDA1</accession>
<dbReference type="RefSeq" id="XP_014241104.1">
    <property type="nucleotide sequence ID" value="XM_014385618.2"/>
</dbReference>
<feature type="chain" id="PRO_5035315552" description="EB domain-containing protein" evidence="1">
    <location>
        <begin position="27"/>
        <end position="338"/>
    </location>
</feature>
<dbReference type="EnsemblMetazoa" id="XM_014385618.2">
    <property type="protein sequence ID" value="XP_014241104.1"/>
    <property type="gene ID" value="LOC106661884"/>
</dbReference>
<evidence type="ECO:0000313" key="4">
    <source>
        <dbReference type="Proteomes" id="UP000494040"/>
    </source>
</evidence>
<proteinExistence type="predicted"/>